<dbReference type="SUPFAM" id="SSF50129">
    <property type="entry name" value="GroES-like"/>
    <property type="match status" value="1"/>
</dbReference>
<evidence type="ECO:0000259" key="6">
    <source>
        <dbReference type="SMART" id="SM00829"/>
    </source>
</evidence>
<sequence>MQKVKALQADHSSFASFHQTTIMRRDLLADDVAIDVKYCGICHSDIAQVEGIDDVFKHPIVPGHEITGIVSAVGPDVTDFNVGDRVGVGCFIDSCGKCKYCLAGQEQFCEHGYVSVFNTPDYDGNITEGGYSQSLVVKDHFVLHIPDNLDLAEAAPLLCAGITTYNPLVRYRIGKGSKVAIIGLGGLGHIAVQFANKLGAEVTVLGHSNSKRDEAAQFGATNYEILRESTDFEKLAGQFDFILNTAAVKLDLDNYLKLLTVNGIFCFVGLTMTEQQFNLFSIFSKQGTITVSNVGGVPMTQDMLNFAAAENVKPQIEMIGINDVPAAYQRIIDSDVHYRFVIDMDTLK</sequence>
<protein>
    <submittedName>
        <fullName evidence="7">Alcohol dehydrogenase</fullName>
    </submittedName>
</protein>
<dbReference type="InterPro" id="IPR020843">
    <property type="entry name" value="ER"/>
</dbReference>
<dbReference type="InterPro" id="IPR002328">
    <property type="entry name" value="ADH_Zn_CS"/>
</dbReference>
<dbReference type="KEGG" id="lpb:SH83_13155"/>
<organism evidence="7 8">
    <name type="scientific">Lactiplantibacillus plantarum</name>
    <name type="common">Lactobacillus plantarum</name>
    <dbReference type="NCBI Taxonomy" id="1590"/>
    <lineage>
        <taxon>Bacteria</taxon>
        <taxon>Bacillati</taxon>
        <taxon>Bacillota</taxon>
        <taxon>Bacilli</taxon>
        <taxon>Lactobacillales</taxon>
        <taxon>Lactobacillaceae</taxon>
        <taxon>Lactiplantibacillus</taxon>
    </lineage>
</organism>
<name>A0A165RA03_LACPN</name>
<keyword evidence="2 5" id="KW-0479">Metal-binding</keyword>
<comment type="caution">
    <text evidence="7">The sequence shown here is derived from an EMBL/GenBank/DDBJ whole genome shotgun (WGS) entry which is preliminary data.</text>
</comment>
<evidence type="ECO:0000256" key="5">
    <source>
        <dbReference type="RuleBase" id="RU361277"/>
    </source>
</evidence>
<evidence type="ECO:0000256" key="1">
    <source>
        <dbReference type="ARBA" id="ARBA00001947"/>
    </source>
</evidence>
<evidence type="ECO:0000256" key="3">
    <source>
        <dbReference type="ARBA" id="ARBA00022833"/>
    </source>
</evidence>
<dbReference type="EMBL" id="LUXM01000037">
    <property type="protein sequence ID" value="KZU92993.1"/>
    <property type="molecule type" value="Genomic_DNA"/>
</dbReference>
<evidence type="ECO:0000313" key="8">
    <source>
        <dbReference type="Proteomes" id="UP000076882"/>
    </source>
</evidence>
<dbReference type="Proteomes" id="UP000076882">
    <property type="component" value="Unassembled WGS sequence"/>
</dbReference>
<dbReference type="Pfam" id="PF00107">
    <property type="entry name" value="ADH_zinc_N"/>
    <property type="match status" value="1"/>
</dbReference>
<dbReference type="InterPro" id="IPR036291">
    <property type="entry name" value="NAD(P)-bd_dom_sf"/>
</dbReference>
<dbReference type="SMART" id="SM00829">
    <property type="entry name" value="PKS_ER"/>
    <property type="match status" value="1"/>
</dbReference>
<proteinExistence type="inferred from homology"/>
<dbReference type="InterPro" id="IPR011032">
    <property type="entry name" value="GroES-like_sf"/>
</dbReference>
<dbReference type="GO" id="GO:0008106">
    <property type="term" value="F:alcohol dehydrogenase (NADP+) activity"/>
    <property type="evidence" value="ECO:0007669"/>
    <property type="project" value="UniProtKB-ARBA"/>
</dbReference>
<reference evidence="7 8" key="1">
    <citation type="submission" date="2016-03" db="EMBL/GenBank/DDBJ databases">
        <title>Comparative genomics of 54 Lactobacillus plantarum strains reveals genomic uncoupling from niche constraints.</title>
        <authorList>
            <person name="Martino M.E."/>
        </authorList>
    </citation>
    <scope>NUCLEOTIDE SEQUENCE [LARGE SCALE GENOMIC DNA]</scope>
    <source>
        <strain evidence="7 8">19.1</strain>
    </source>
</reference>
<gene>
    <name evidence="7" type="ORF">Lp19_2696</name>
</gene>
<dbReference type="FunFam" id="3.40.50.720:FF:000022">
    <property type="entry name" value="Cinnamyl alcohol dehydrogenase"/>
    <property type="match status" value="1"/>
</dbReference>
<comment type="cofactor">
    <cofactor evidence="1 5">
        <name>Zn(2+)</name>
        <dbReference type="ChEBI" id="CHEBI:29105"/>
    </cofactor>
</comment>
<dbReference type="PATRIC" id="fig|1590.144.peg.2734"/>
<accession>A0A165RA03</accession>
<dbReference type="Gene3D" id="3.90.180.10">
    <property type="entry name" value="Medium-chain alcohol dehydrogenases, catalytic domain"/>
    <property type="match status" value="1"/>
</dbReference>
<dbReference type="Gene3D" id="3.40.50.720">
    <property type="entry name" value="NAD(P)-binding Rossmann-like Domain"/>
    <property type="match status" value="1"/>
</dbReference>
<dbReference type="PROSITE" id="PS00059">
    <property type="entry name" value="ADH_ZINC"/>
    <property type="match status" value="1"/>
</dbReference>
<dbReference type="InterPro" id="IPR013149">
    <property type="entry name" value="ADH-like_C"/>
</dbReference>
<dbReference type="InterPro" id="IPR013154">
    <property type="entry name" value="ADH-like_N"/>
</dbReference>
<dbReference type="RefSeq" id="WP_044432166.1">
    <property type="nucleotide sequence ID" value="NZ_CP010528.1"/>
</dbReference>
<dbReference type="SUPFAM" id="SSF51735">
    <property type="entry name" value="NAD(P)-binding Rossmann-fold domains"/>
    <property type="match status" value="1"/>
</dbReference>
<evidence type="ECO:0000256" key="2">
    <source>
        <dbReference type="ARBA" id="ARBA00022723"/>
    </source>
</evidence>
<evidence type="ECO:0000256" key="4">
    <source>
        <dbReference type="ARBA" id="ARBA00023002"/>
    </source>
</evidence>
<dbReference type="InterPro" id="IPR047109">
    <property type="entry name" value="CAD-like"/>
</dbReference>
<feature type="domain" description="Enoyl reductase (ER)" evidence="6">
    <location>
        <begin position="12"/>
        <end position="342"/>
    </location>
</feature>
<dbReference type="Pfam" id="PF08240">
    <property type="entry name" value="ADH_N"/>
    <property type="match status" value="1"/>
</dbReference>
<dbReference type="CDD" id="cd05283">
    <property type="entry name" value="CAD1"/>
    <property type="match status" value="1"/>
</dbReference>
<dbReference type="AlphaFoldDB" id="A0A165RA03"/>
<keyword evidence="3 5" id="KW-0862">Zinc</keyword>
<evidence type="ECO:0000313" key="7">
    <source>
        <dbReference type="EMBL" id="KZU92993.1"/>
    </source>
</evidence>
<dbReference type="GO" id="GO:0008270">
    <property type="term" value="F:zinc ion binding"/>
    <property type="evidence" value="ECO:0007669"/>
    <property type="project" value="InterPro"/>
</dbReference>
<keyword evidence="4" id="KW-0560">Oxidoreductase</keyword>
<comment type="similarity">
    <text evidence="5">Belongs to the zinc-containing alcohol dehydrogenase family.</text>
</comment>
<dbReference type="PANTHER" id="PTHR42683">
    <property type="entry name" value="ALDEHYDE REDUCTASE"/>
    <property type="match status" value="1"/>
</dbReference>